<gene>
    <name evidence="3" type="ORF">EV199_3010</name>
</gene>
<keyword evidence="1" id="KW-0998">Cell outer membrane</keyword>
<dbReference type="Proteomes" id="UP000293874">
    <property type="component" value="Unassembled WGS sequence"/>
</dbReference>
<accession>A0A4Q7MT80</accession>
<proteinExistence type="inferred from homology"/>
<dbReference type="SUPFAM" id="SSF56935">
    <property type="entry name" value="Porins"/>
    <property type="match status" value="1"/>
</dbReference>
<sequence length="1011" mass="112459">MNKISIGLILGILLIPMLTLAQRTVTGVVKDDNGPVTSASITEKGVAANGVSANSNGRFSITLRGKSNTIIVSNVGYVQQEVNVRGLSDVEVVLQASRNAMEDVIVVGFGKKQRITNTGSVSTIKAEEIRLVPTANVQNALSGRLPGFFSQQRSGQPGRDAADYFIRGVSSLNAEGNKPLIIVDDIEYTYVQLAQINVNEIESISILKDASTTAIYGIKGANGVLVVTTRRGQSGKPRINVRTEAGGQVPTVKPEFLNAYQTTLLVNEARNNDGLQPLFTKNDIELFKSGEDPYGHPDVNWYDAIFRDFSLQANTNVDISGGNNTVKYFTSFGALTQNGSIRDFSKAGGEHLNTNYFFRRFNFRTNLDIQATKTLSLRLDVTGRFGMINTPNTSNIMEEIYNFDKITPYAAPFINPNGSYAYAYNTKESLPTLNARLALSGYTRTKQNDLNILLGGTQKLDAVLRGLSLTGRVAYASTWDVWRKLLRDLPPSYHYDAATGQYNIDPRGRYSMPTYAVSAGSDISDKRVNLQAILNYDRIFGDHQVRGMVLFNQNSYTFKERVAENFRGYSLSAGYNFQRKYLLDVNLGYNGSDRFAGSKRYGLFPAVSAGWNIAAEPFFEKLFPGIKLFKVRAGYGMVGSDAVDGNRYIYEQVYIPGGNYSFGETPGISNGIREGMLGNSNVTWEKKKSQNYALDVNMWNDKLSFTLEYFRDLRIDQLVYRGSVPNVLGIGTAPVNIGRVQNKGWELIATYQDKIGEVQFNITPTFSFAKNKVLYRDEAAQRYPWLAATGHPINQPFGYKFIGFYQNDADIEKSAKPITGAVKPGDLKYADLNGDMLIDQNDMTAIGKPNLHTTNVGLTLGARYKGFSMNILFQGAYDYSFSIIGSGIEPFKSQFQPIHLQRWTPDNPNDPLFPRLTTDAGSVNSGSNYMSDFWLIDAHYIRLKTVELSYQLPDKWLPLRLNNARFYLSGYNLFTWTNYKKYQQDPEVASGSMGDSYLNQRVVNLGIQIGL</sequence>
<evidence type="ECO:0000259" key="2">
    <source>
        <dbReference type="Pfam" id="PF07715"/>
    </source>
</evidence>
<dbReference type="InterPro" id="IPR023996">
    <property type="entry name" value="TonB-dep_OMP_SusC/RagA"/>
</dbReference>
<dbReference type="EMBL" id="SGXA01000002">
    <property type="protein sequence ID" value="RZS71109.1"/>
    <property type="molecule type" value="Genomic_DNA"/>
</dbReference>
<organism evidence="3 4">
    <name type="scientific">Pseudobacter ginsenosidimutans</name>
    <dbReference type="NCBI Taxonomy" id="661488"/>
    <lineage>
        <taxon>Bacteria</taxon>
        <taxon>Pseudomonadati</taxon>
        <taxon>Bacteroidota</taxon>
        <taxon>Chitinophagia</taxon>
        <taxon>Chitinophagales</taxon>
        <taxon>Chitinophagaceae</taxon>
        <taxon>Pseudobacter</taxon>
    </lineage>
</organism>
<dbReference type="InterPro" id="IPR012910">
    <property type="entry name" value="Plug_dom"/>
</dbReference>
<keyword evidence="4" id="KW-1185">Reference proteome</keyword>
<evidence type="ECO:0000313" key="3">
    <source>
        <dbReference type="EMBL" id="RZS71109.1"/>
    </source>
</evidence>
<name>A0A4Q7MT80_9BACT</name>
<feature type="domain" description="TonB-dependent receptor plug" evidence="2">
    <location>
        <begin position="116"/>
        <end position="224"/>
    </location>
</feature>
<dbReference type="FunFam" id="2.170.130.10:FF:000003">
    <property type="entry name" value="SusC/RagA family TonB-linked outer membrane protein"/>
    <property type="match status" value="1"/>
</dbReference>
<keyword evidence="1" id="KW-0813">Transport</keyword>
<comment type="subcellular location">
    <subcellularLocation>
        <location evidence="1">Cell outer membrane</location>
        <topology evidence="1">Multi-pass membrane protein</topology>
    </subcellularLocation>
</comment>
<dbReference type="Pfam" id="PF13715">
    <property type="entry name" value="CarbopepD_reg_2"/>
    <property type="match status" value="1"/>
</dbReference>
<dbReference type="NCBIfam" id="TIGR04057">
    <property type="entry name" value="SusC_RagA_signa"/>
    <property type="match status" value="1"/>
</dbReference>
<dbReference type="NCBIfam" id="TIGR04056">
    <property type="entry name" value="OMP_RagA_SusC"/>
    <property type="match status" value="1"/>
</dbReference>
<reference evidence="3 4" key="1">
    <citation type="submission" date="2019-02" db="EMBL/GenBank/DDBJ databases">
        <title>Genomic Encyclopedia of Type Strains, Phase IV (KMG-IV): sequencing the most valuable type-strain genomes for metagenomic binning, comparative biology and taxonomic classification.</title>
        <authorList>
            <person name="Goeker M."/>
        </authorList>
    </citation>
    <scope>NUCLEOTIDE SEQUENCE [LARGE SCALE GENOMIC DNA]</scope>
    <source>
        <strain evidence="3 4">DSM 18116</strain>
    </source>
</reference>
<keyword evidence="1" id="KW-0472">Membrane</keyword>
<dbReference type="SUPFAM" id="SSF49464">
    <property type="entry name" value="Carboxypeptidase regulatory domain-like"/>
    <property type="match status" value="1"/>
</dbReference>
<dbReference type="InterPro" id="IPR023997">
    <property type="entry name" value="TonB-dep_OMP_SusC/RagA_CS"/>
</dbReference>
<dbReference type="AlphaFoldDB" id="A0A4Q7MT80"/>
<dbReference type="OrthoDB" id="9768177at2"/>
<dbReference type="InterPro" id="IPR039426">
    <property type="entry name" value="TonB-dep_rcpt-like"/>
</dbReference>
<dbReference type="Gene3D" id="2.170.130.10">
    <property type="entry name" value="TonB-dependent receptor, plug domain"/>
    <property type="match status" value="1"/>
</dbReference>
<evidence type="ECO:0000313" key="4">
    <source>
        <dbReference type="Proteomes" id="UP000293874"/>
    </source>
</evidence>
<comment type="similarity">
    <text evidence="1">Belongs to the TonB-dependent receptor family.</text>
</comment>
<dbReference type="RefSeq" id="WP_130541646.1">
    <property type="nucleotide sequence ID" value="NZ_CP042431.1"/>
</dbReference>
<keyword evidence="1" id="KW-1134">Transmembrane beta strand</keyword>
<dbReference type="InterPro" id="IPR037066">
    <property type="entry name" value="Plug_dom_sf"/>
</dbReference>
<comment type="caution">
    <text evidence="3">The sequence shown here is derived from an EMBL/GenBank/DDBJ whole genome shotgun (WGS) entry which is preliminary data.</text>
</comment>
<protein>
    <submittedName>
        <fullName evidence="3">TonB-linked SusC/RagA family outer membrane protein</fullName>
    </submittedName>
</protein>
<evidence type="ECO:0000256" key="1">
    <source>
        <dbReference type="PROSITE-ProRule" id="PRU01360"/>
    </source>
</evidence>
<keyword evidence="1" id="KW-0812">Transmembrane</keyword>
<dbReference type="Gene3D" id="2.60.40.1120">
    <property type="entry name" value="Carboxypeptidase-like, regulatory domain"/>
    <property type="match status" value="1"/>
</dbReference>
<dbReference type="Pfam" id="PF07715">
    <property type="entry name" value="Plug"/>
    <property type="match status" value="1"/>
</dbReference>
<dbReference type="PROSITE" id="PS52016">
    <property type="entry name" value="TONB_DEPENDENT_REC_3"/>
    <property type="match status" value="1"/>
</dbReference>
<dbReference type="InterPro" id="IPR008969">
    <property type="entry name" value="CarboxyPept-like_regulatory"/>
</dbReference>
<dbReference type="GO" id="GO:0009279">
    <property type="term" value="C:cell outer membrane"/>
    <property type="evidence" value="ECO:0007669"/>
    <property type="project" value="UniProtKB-SubCell"/>
</dbReference>